<reference evidence="2 3" key="1">
    <citation type="submission" date="2019-01" db="EMBL/GenBank/DDBJ databases">
        <title>Draft Genome and Complete Hox-Cluster Characterization of the Sterlet Sturgeon (Acipenser ruthenus).</title>
        <authorList>
            <person name="Wei Q."/>
        </authorList>
    </citation>
    <scope>NUCLEOTIDE SEQUENCE [LARGE SCALE GENOMIC DNA]</scope>
    <source>
        <strain evidence="2">WHYD16114868_AA</strain>
        <tissue evidence="2">Blood</tissue>
    </source>
</reference>
<gene>
    <name evidence="2" type="ORF">EOD39_10109</name>
</gene>
<dbReference type="AlphaFoldDB" id="A0A444TYG0"/>
<evidence type="ECO:0000313" key="3">
    <source>
        <dbReference type="Proteomes" id="UP000289886"/>
    </source>
</evidence>
<name>A0A444TYG0_ACIRT</name>
<evidence type="ECO:0000256" key="1">
    <source>
        <dbReference type="SAM" id="SignalP"/>
    </source>
</evidence>
<sequence length="139" mass="15253">MLLAFLLIFLPQFAPAFSPCKTEKARHSRSADRKQIDKIREVLLHQQVILTELLQERLTAPVSPVSSPLVPTAPVQARTCDLRGDVLSIVDSEEAHEQAIAFPSYDADSNSAQLFFIGRAYAPDTAGYCSFAAYSTVAL</sequence>
<comment type="caution">
    <text evidence="2">The sequence shown here is derived from an EMBL/GenBank/DDBJ whole genome shotgun (WGS) entry which is preliminary data.</text>
</comment>
<dbReference type="EMBL" id="SCEB01215734">
    <property type="protein sequence ID" value="RXM27973.1"/>
    <property type="molecule type" value="Genomic_DNA"/>
</dbReference>
<keyword evidence="3" id="KW-1185">Reference proteome</keyword>
<evidence type="ECO:0000313" key="2">
    <source>
        <dbReference type="EMBL" id="RXM27973.1"/>
    </source>
</evidence>
<dbReference type="Proteomes" id="UP000289886">
    <property type="component" value="Unassembled WGS sequence"/>
</dbReference>
<keyword evidence="1" id="KW-0732">Signal</keyword>
<organism evidence="2 3">
    <name type="scientific">Acipenser ruthenus</name>
    <name type="common">Sterlet sturgeon</name>
    <dbReference type="NCBI Taxonomy" id="7906"/>
    <lineage>
        <taxon>Eukaryota</taxon>
        <taxon>Metazoa</taxon>
        <taxon>Chordata</taxon>
        <taxon>Craniata</taxon>
        <taxon>Vertebrata</taxon>
        <taxon>Euteleostomi</taxon>
        <taxon>Actinopterygii</taxon>
        <taxon>Chondrostei</taxon>
        <taxon>Acipenseriformes</taxon>
        <taxon>Acipenseridae</taxon>
        <taxon>Acipenser</taxon>
    </lineage>
</organism>
<protein>
    <submittedName>
        <fullName evidence="2">Uncharacterized protein</fullName>
    </submittedName>
</protein>
<feature type="chain" id="PRO_5019431198" evidence="1">
    <location>
        <begin position="17"/>
        <end position="139"/>
    </location>
</feature>
<accession>A0A444TYG0</accession>
<proteinExistence type="predicted"/>
<feature type="signal peptide" evidence="1">
    <location>
        <begin position="1"/>
        <end position="16"/>
    </location>
</feature>